<evidence type="ECO:0000313" key="2">
    <source>
        <dbReference type="Proteomes" id="UP001152604"/>
    </source>
</evidence>
<comment type="caution">
    <text evidence="1">The sequence shown here is derived from an EMBL/GenBank/DDBJ whole genome shotgun (WGS) entry which is preliminary data.</text>
</comment>
<evidence type="ECO:0000313" key="1">
    <source>
        <dbReference type="EMBL" id="CAH2406712.1"/>
    </source>
</evidence>
<organism evidence="1 2">
    <name type="scientific">Mesorhizobium ventifaucium</name>
    <dbReference type="NCBI Taxonomy" id="666020"/>
    <lineage>
        <taxon>Bacteria</taxon>
        <taxon>Pseudomonadati</taxon>
        <taxon>Pseudomonadota</taxon>
        <taxon>Alphaproteobacteria</taxon>
        <taxon>Hyphomicrobiales</taxon>
        <taxon>Phyllobacteriaceae</taxon>
        <taxon>Mesorhizobium</taxon>
    </lineage>
</organism>
<name>A0ABM9EBW3_9HYPH</name>
<protein>
    <submittedName>
        <fullName evidence="1">Uncharacterized protein</fullName>
    </submittedName>
</protein>
<dbReference type="EMBL" id="CAKXZS010000050">
    <property type="protein sequence ID" value="CAH2406712.1"/>
    <property type="molecule type" value="Genomic_DNA"/>
</dbReference>
<reference evidence="1" key="1">
    <citation type="submission" date="2022-03" db="EMBL/GenBank/DDBJ databases">
        <authorList>
            <person name="Brunel B."/>
        </authorList>
    </citation>
    <scope>NUCLEOTIDE SEQUENCE</scope>
    <source>
        <strain evidence="1">STM4922sample</strain>
    </source>
</reference>
<dbReference type="Proteomes" id="UP001152604">
    <property type="component" value="Unassembled WGS sequence"/>
</dbReference>
<sequence length="155" mass="17340">MRSSGRNHRQGTDRGAALASHRFQLFRYGGRKVGIALLKPLGCLDHRKIMAKLLQRHAQLLDEFRLLFERREQRPHLRFADVGIGKHLRHLTAHLVAGGGLLFQDLDPVGQSVISFLRGQHAQCLPIGQPKDAQTGLREPVAALSSAQPERGQHR</sequence>
<accession>A0ABM9EBW3</accession>
<proteinExistence type="predicted"/>
<keyword evidence="2" id="KW-1185">Reference proteome</keyword>
<gene>
    <name evidence="1" type="ORF">MES4922_540021</name>
</gene>